<sequence>MVSIPGGRRRSRAYVRNDSLQYRGDRTPWPCLFNAYEVHIKLCFGGVEQREAENRGGLCGTTVNQCTERMWQSCVTLPTYQA</sequence>
<proteinExistence type="predicted"/>
<dbReference type="Proteomes" id="UP000299102">
    <property type="component" value="Unassembled WGS sequence"/>
</dbReference>
<name>A0A4C1UQ17_EUMVA</name>
<protein>
    <submittedName>
        <fullName evidence="1">Uncharacterized protein</fullName>
    </submittedName>
</protein>
<accession>A0A4C1UQ17</accession>
<evidence type="ECO:0000313" key="2">
    <source>
        <dbReference type="Proteomes" id="UP000299102"/>
    </source>
</evidence>
<keyword evidence="2" id="KW-1185">Reference proteome</keyword>
<organism evidence="1 2">
    <name type="scientific">Eumeta variegata</name>
    <name type="common">Bagworm moth</name>
    <name type="synonym">Eumeta japonica</name>
    <dbReference type="NCBI Taxonomy" id="151549"/>
    <lineage>
        <taxon>Eukaryota</taxon>
        <taxon>Metazoa</taxon>
        <taxon>Ecdysozoa</taxon>
        <taxon>Arthropoda</taxon>
        <taxon>Hexapoda</taxon>
        <taxon>Insecta</taxon>
        <taxon>Pterygota</taxon>
        <taxon>Neoptera</taxon>
        <taxon>Endopterygota</taxon>
        <taxon>Lepidoptera</taxon>
        <taxon>Glossata</taxon>
        <taxon>Ditrysia</taxon>
        <taxon>Tineoidea</taxon>
        <taxon>Psychidae</taxon>
        <taxon>Oiketicinae</taxon>
        <taxon>Eumeta</taxon>
    </lineage>
</organism>
<gene>
    <name evidence="1" type="ORF">EVAR_83563_1</name>
</gene>
<comment type="caution">
    <text evidence="1">The sequence shown here is derived from an EMBL/GenBank/DDBJ whole genome shotgun (WGS) entry which is preliminary data.</text>
</comment>
<evidence type="ECO:0000313" key="1">
    <source>
        <dbReference type="EMBL" id="GBP27934.1"/>
    </source>
</evidence>
<dbReference type="AlphaFoldDB" id="A0A4C1UQ17"/>
<reference evidence="1 2" key="1">
    <citation type="journal article" date="2019" name="Commun. Biol.">
        <title>The bagworm genome reveals a unique fibroin gene that provides high tensile strength.</title>
        <authorList>
            <person name="Kono N."/>
            <person name="Nakamura H."/>
            <person name="Ohtoshi R."/>
            <person name="Tomita M."/>
            <person name="Numata K."/>
            <person name="Arakawa K."/>
        </authorList>
    </citation>
    <scope>NUCLEOTIDE SEQUENCE [LARGE SCALE GENOMIC DNA]</scope>
</reference>
<dbReference type="EMBL" id="BGZK01000201">
    <property type="protein sequence ID" value="GBP27934.1"/>
    <property type="molecule type" value="Genomic_DNA"/>
</dbReference>